<comment type="caution">
    <text evidence="2">The sequence shown here is derived from an EMBL/GenBank/DDBJ whole genome shotgun (WGS) entry which is preliminary data.</text>
</comment>
<protein>
    <submittedName>
        <fullName evidence="2">Uncharacterized protein</fullName>
    </submittedName>
</protein>
<name>A0A2B7YRA6_POLH7</name>
<reference evidence="2 3" key="1">
    <citation type="submission" date="2017-10" db="EMBL/GenBank/DDBJ databases">
        <title>Comparative genomics in systemic dimorphic fungi from Ajellomycetaceae.</title>
        <authorList>
            <person name="Munoz J.F."/>
            <person name="Mcewen J.G."/>
            <person name="Clay O.K."/>
            <person name="Cuomo C.A."/>
        </authorList>
    </citation>
    <scope>NUCLEOTIDE SEQUENCE [LARGE SCALE GENOMIC DNA]</scope>
    <source>
        <strain evidence="2 3">UAMH7299</strain>
    </source>
</reference>
<dbReference type="Proteomes" id="UP000224634">
    <property type="component" value="Unassembled WGS sequence"/>
</dbReference>
<feature type="region of interest" description="Disordered" evidence="1">
    <location>
        <begin position="173"/>
        <end position="204"/>
    </location>
</feature>
<gene>
    <name evidence="2" type="ORF">AJ80_02477</name>
</gene>
<dbReference type="AlphaFoldDB" id="A0A2B7YRA6"/>
<dbReference type="OrthoDB" id="3200163at2759"/>
<organism evidence="2 3">
    <name type="scientific">Polytolypa hystricis (strain UAMH7299)</name>
    <dbReference type="NCBI Taxonomy" id="1447883"/>
    <lineage>
        <taxon>Eukaryota</taxon>
        <taxon>Fungi</taxon>
        <taxon>Dikarya</taxon>
        <taxon>Ascomycota</taxon>
        <taxon>Pezizomycotina</taxon>
        <taxon>Eurotiomycetes</taxon>
        <taxon>Eurotiomycetidae</taxon>
        <taxon>Onygenales</taxon>
        <taxon>Onygenales incertae sedis</taxon>
        <taxon>Polytolypa</taxon>
    </lineage>
</organism>
<keyword evidence="3" id="KW-1185">Reference proteome</keyword>
<sequence>MKREPVFSLVERYLYCRCIKHQSSPSQNGHVVTWVTFGLCPRHNVEDMAYEDDGNQDYHQDPYFDKYGGYDAFRAFVSGSEHIYEELDGERFLPACEVAGALKGLYNALSEPSGAAREALMEYTTEVDANFDDLGRGRSAMWEDWVIQQAQKRVQDIVKPLYEQLDNTPPVGKIRGTEGCLTRPSTCEDRNDANHLTETQASDE</sequence>
<proteinExistence type="predicted"/>
<evidence type="ECO:0000256" key="1">
    <source>
        <dbReference type="SAM" id="MobiDB-lite"/>
    </source>
</evidence>
<dbReference type="EMBL" id="PDNA01000023">
    <property type="protein sequence ID" value="PGH23523.1"/>
    <property type="molecule type" value="Genomic_DNA"/>
</dbReference>
<evidence type="ECO:0000313" key="3">
    <source>
        <dbReference type="Proteomes" id="UP000224634"/>
    </source>
</evidence>
<accession>A0A2B7YRA6</accession>
<feature type="compositionally biased region" description="Basic and acidic residues" evidence="1">
    <location>
        <begin position="186"/>
        <end position="195"/>
    </location>
</feature>
<evidence type="ECO:0000313" key="2">
    <source>
        <dbReference type="EMBL" id="PGH23523.1"/>
    </source>
</evidence>